<dbReference type="EMBL" id="PJZF01000025">
    <property type="protein sequence ID" value="PLR31428.1"/>
    <property type="molecule type" value="Genomic_DNA"/>
</dbReference>
<evidence type="ECO:0000256" key="1">
    <source>
        <dbReference type="ARBA" id="ARBA00023015"/>
    </source>
</evidence>
<dbReference type="Gene3D" id="1.10.357.10">
    <property type="entry name" value="Tetracycline Repressor, domain 2"/>
    <property type="match status" value="1"/>
</dbReference>
<dbReference type="PANTHER" id="PTHR47506">
    <property type="entry name" value="TRANSCRIPTIONAL REGULATORY PROTEIN"/>
    <property type="match status" value="1"/>
</dbReference>
<gene>
    <name evidence="5" type="ORF">CYR55_20395</name>
</gene>
<dbReference type="SUPFAM" id="SSF46689">
    <property type="entry name" value="Homeodomain-like"/>
    <property type="match status" value="1"/>
</dbReference>
<dbReference type="RefSeq" id="WP_101818182.1">
    <property type="nucleotide sequence ID" value="NZ_PJZF01000025.1"/>
</dbReference>
<dbReference type="Pfam" id="PF00440">
    <property type="entry name" value="TetR_N"/>
    <property type="match status" value="1"/>
</dbReference>
<dbReference type="InterPro" id="IPR036271">
    <property type="entry name" value="Tet_transcr_reg_TetR-rel_C_sf"/>
</dbReference>
<evidence type="ECO:0000313" key="6">
    <source>
        <dbReference type="Proteomes" id="UP000234240"/>
    </source>
</evidence>
<dbReference type="GO" id="GO:0003677">
    <property type="term" value="F:DNA binding"/>
    <property type="evidence" value="ECO:0007669"/>
    <property type="project" value="UniProtKB-KW"/>
</dbReference>
<comment type="caution">
    <text evidence="5">The sequence shown here is derived from an EMBL/GenBank/DDBJ whole genome shotgun (WGS) entry which is preliminary data.</text>
</comment>
<keyword evidence="1" id="KW-0805">Transcription regulation</keyword>
<dbReference type="InterPro" id="IPR009057">
    <property type="entry name" value="Homeodomain-like_sf"/>
</dbReference>
<sequence length="211" mass="23335">MRTGRPRQFDRDEAVRQAMHLFWENGYDATSLSQLKAAIGRGITAPSFYAAFGSKEKLYKETVACYLHSHGRVTDALWDDTLPPRQAIETTLLRSARMQCETGHPKGCMVALGVMSANSEEHRHLLAPLDTARARTREGFIRCVKRGVENGELHAGASPDTLGLVFNSFLFGISTLARDGVPLSIIETSVRQIMALWETFSVKNGNELPNG</sequence>
<dbReference type="PANTHER" id="PTHR47506:SF1">
    <property type="entry name" value="HTH-TYPE TRANSCRIPTIONAL REGULATOR YJDC"/>
    <property type="match status" value="1"/>
</dbReference>
<keyword evidence="6" id="KW-1185">Reference proteome</keyword>
<protein>
    <submittedName>
        <fullName evidence="5">TetR family transcriptional regulator</fullName>
    </submittedName>
</protein>
<dbReference type="Proteomes" id="UP000234240">
    <property type="component" value="Unassembled WGS sequence"/>
</dbReference>
<dbReference type="InterPro" id="IPR001647">
    <property type="entry name" value="HTH_TetR"/>
</dbReference>
<evidence type="ECO:0000259" key="4">
    <source>
        <dbReference type="Pfam" id="PF00440"/>
    </source>
</evidence>
<accession>A0A2N5DW72</accession>
<evidence type="ECO:0000256" key="2">
    <source>
        <dbReference type="ARBA" id="ARBA00023125"/>
    </source>
</evidence>
<dbReference type="AlphaFoldDB" id="A0A2N5DW72"/>
<evidence type="ECO:0000313" key="5">
    <source>
        <dbReference type="EMBL" id="PLR31428.1"/>
    </source>
</evidence>
<evidence type="ECO:0000256" key="3">
    <source>
        <dbReference type="ARBA" id="ARBA00023163"/>
    </source>
</evidence>
<name>A0A2N5DW72_9GAMM</name>
<keyword evidence="2" id="KW-0238">DNA-binding</keyword>
<keyword evidence="3" id="KW-0804">Transcription</keyword>
<dbReference type="OrthoDB" id="270177at2"/>
<feature type="domain" description="HTH tetR-type" evidence="4">
    <location>
        <begin position="16"/>
        <end position="61"/>
    </location>
</feature>
<organism evidence="5 6">
    <name type="scientific">Chimaeribacter californicus</name>
    <dbReference type="NCBI Taxonomy" id="2060067"/>
    <lineage>
        <taxon>Bacteria</taxon>
        <taxon>Pseudomonadati</taxon>
        <taxon>Pseudomonadota</taxon>
        <taxon>Gammaproteobacteria</taxon>
        <taxon>Enterobacterales</taxon>
        <taxon>Yersiniaceae</taxon>
        <taxon>Chimaeribacter</taxon>
    </lineage>
</organism>
<dbReference type="SUPFAM" id="SSF48498">
    <property type="entry name" value="Tetracyclin repressor-like, C-terminal domain"/>
    <property type="match status" value="1"/>
</dbReference>
<dbReference type="Gene3D" id="1.10.10.60">
    <property type="entry name" value="Homeodomain-like"/>
    <property type="match status" value="1"/>
</dbReference>
<reference evidence="5 6" key="1">
    <citation type="submission" date="2017-12" db="EMBL/GenBank/DDBJ databases">
        <title>Characterization of six clinical isolates of Enterochimera gen. nov., a novel genus of the Yersiniaciae family and the three species Enterochimera arupensis sp. nov., Enterochimera coloradensis sp. nov, and Enterochimera californica sp. nov.</title>
        <authorList>
            <person name="Rossi A."/>
            <person name="Fisher M."/>
        </authorList>
    </citation>
    <scope>NUCLEOTIDE SEQUENCE [LARGE SCALE GENOMIC DNA]</scope>
    <source>
        <strain evidence="6">2015-Iso6</strain>
    </source>
</reference>
<proteinExistence type="predicted"/>